<dbReference type="InterPro" id="IPR019796">
    <property type="entry name" value="G6P_DH_AS"/>
</dbReference>
<keyword evidence="12" id="KW-1185">Reference proteome</keyword>
<dbReference type="InterPro" id="IPR006148">
    <property type="entry name" value="Glc/Gal-6P_isomerase"/>
</dbReference>
<comment type="function">
    <text evidence="7">Catalyzes the rate-limiting step of the oxidative pentose-phosphate pathway, which represents a route for the dissimilation of carbohydrates besides glycolysis.</text>
</comment>
<dbReference type="SUPFAM" id="SSF51735">
    <property type="entry name" value="NAD(P)-binding Rossmann-fold domains"/>
    <property type="match status" value="1"/>
</dbReference>
<name>A0ABQ7JFW3_9APIC</name>
<comment type="catalytic activity">
    <reaction evidence="7">
        <text>D-glucose 6-phosphate + NADP(+) = 6-phospho-D-glucono-1,5-lactone + NADPH + H(+)</text>
        <dbReference type="Rhea" id="RHEA:15841"/>
        <dbReference type="ChEBI" id="CHEBI:15378"/>
        <dbReference type="ChEBI" id="CHEBI:57783"/>
        <dbReference type="ChEBI" id="CHEBI:57955"/>
        <dbReference type="ChEBI" id="CHEBI:58349"/>
        <dbReference type="ChEBI" id="CHEBI:61548"/>
        <dbReference type="EC" id="1.1.1.49"/>
    </reaction>
</comment>
<dbReference type="HAMAP" id="MF_00966">
    <property type="entry name" value="G6PD"/>
    <property type="match status" value="1"/>
</dbReference>
<dbReference type="EC" id="1.1.1.49" evidence="7"/>
<proteinExistence type="inferred from homology"/>
<dbReference type="Gene3D" id="3.40.50.1360">
    <property type="match status" value="1"/>
</dbReference>
<evidence type="ECO:0000256" key="3">
    <source>
        <dbReference type="ARBA" id="ARBA00022526"/>
    </source>
</evidence>
<keyword evidence="3 7" id="KW-0313">Glucose metabolism</keyword>
<evidence type="ECO:0000256" key="4">
    <source>
        <dbReference type="ARBA" id="ARBA00022857"/>
    </source>
</evidence>
<dbReference type="CDD" id="cd01400">
    <property type="entry name" value="6PGL"/>
    <property type="match status" value="1"/>
</dbReference>
<feature type="domain" description="Glucosamine/galactosamine-6-phosphate isomerase" evidence="9">
    <location>
        <begin position="38"/>
        <end position="258"/>
    </location>
</feature>
<evidence type="ECO:0000313" key="12">
    <source>
        <dbReference type="Proteomes" id="UP000823046"/>
    </source>
</evidence>
<evidence type="ECO:0000259" key="9">
    <source>
        <dbReference type="Pfam" id="PF01182"/>
    </source>
</evidence>
<keyword evidence="6 7" id="KW-0119">Carbohydrate metabolism</keyword>
<dbReference type="InterPro" id="IPR022675">
    <property type="entry name" value="G6P_DH_C"/>
</dbReference>
<organism evidence="11 12">
    <name type="scientific">Cardiosporidium cionae</name>
    <dbReference type="NCBI Taxonomy" id="476202"/>
    <lineage>
        <taxon>Eukaryota</taxon>
        <taxon>Sar</taxon>
        <taxon>Alveolata</taxon>
        <taxon>Apicomplexa</taxon>
        <taxon>Aconoidasida</taxon>
        <taxon>Nephromycida</taxon>
        <taxon>Cardiosporidium</taxon>
    </lineage>
</organism>
<dbReference type="PROSITE" id="PS00069">
    <property type="entry name" value="G6P_DEHYDROGENASE"/>
    <property type="match status" value="1"/>
</dbReference>
<protein>
    <recommendedName>
        <fullName evidence="7">Glucose-6-phosphate 1-dehydrogenase</fullName>
        <ecNumber evidence="7">1.1.1.49</ecNumber>
    </recommendedName>
</protein>
<dbReference type="PANTHER" id="PTHR23429">
    <property type="entry name" value="GLUCOSE-6-PHOSPHATE 1-DEHYDROGENASE G6PD"/>
    <property type="match status" value="1"/>
</dbReference>
<dbReference type="SUPFAM" id="SSF100950">
    <property type="entry name" value="NagB/RpiA/CoA transferase-like"/>
    <property type="match status" value="1"/>
</dbReference>
<dbReference type="InterPro" id="IPR022674">
    <property type="entry name" value="G6P_DH_NAD-bd"/>
</dbReference>
<keyword evidence="5 7" id="KW-0560">Oxidoreductase</keyword>
<dbReference type="InterPro" id="IPR036291">
    <property type="entry name" value="NAD(P)-bd_dom_sf"/>
</dbReference>
<comment type="caution">
    <text evidence="11">The sequence shown here is derived from an EMBL/GenBank/DDBJ whole genome shotgun (WGS) entry which is preliminary data.</text>
</comment>
<dbReference type="Proteomes" id="UP000823046">
    <property type="component" value="Unassembled WGS sequence"/>
</dbReference>
<dbReference type="InterPro" id="IPR005900">
    <property type="entry name" value="6-phosphogluconolactonase_DevB"/>
</dbReference>
<reference evidence="11 12" key="1">
    <citation type="journal article" date="2020" name="bioRxiv">
        <title>Metabolic contributions of an alphaproteobacterial endosymbiont in the apicomplexan Cardiosporidium cionae.</title>
        <authorList>
            <person name="Hunter E.S."/>
            <person name="Paight C.J."/>
            <person name="Lane C.E."/>
        </authorList>
    </citation>
    <scope>NUCLEOTIDE SEQUENCE [LARGE SCALE GENOMIC DNA]</scope>
    <source>
        <strain evidence="11">ESH_2018</strain>
    </source>
</reference>
<dbReference type="Pfam" id="PF01182">
    <property type="entry name" value="Glucosamine_iso"/>
    <property type="match status" value="1"/>
</dbReference>
<evidence type="ECO:0000256" key="2">
    <source>
        <dbReference type="ARBA" id="ARBA00009975"/>
    </source>
</evidence>
<feature type="domain" description="Glucose-6-phosphate dehydrogenase NAD-binding" evidence="8">
    <location>
        <begin position="291"/>
        <end position="482"/>
    </location>
</feature>
<sequence length="783" mass="89488">MEMQTESGLTHDGSVGLVRTTSNFEVPIVPRNLNCYTEDAFIAEAANFLISRLLEKLQKPYAKVILGLSGGSTPIPIFEMINILCKQSNGKLLDWQRIIVFLVDERYVLPSHQHSNQRMIRETLLKDTLIPQENLIFPNTHLPLMQCMKDYEIKLLNIFSLGNGPDIVTLGLGDDGHVASWFPPLTSSMYEEATQPIKLVFFTETEKFVVKQRITVSLSLICSADYKVFLLKGEEKIKVWKIYEEQTNVLNFPALGIYHSPNTTAIAFPPVDEDLISEFQAKYGKSHLSIIIFGATGNLAITKTFPAIFGLFCEGLLPRNFQVVGYGRRKIQTEDLFSNVKRNIQQTESYYASRPGCGNMLTDSNLFEKFCDHCSFVNGEYDCVADISRLNDHLIKRFDKMPKNCENRLFYLAVPPNVFFKIVSSIKDVCRSNTGWNRVIVEKPFGRDLSSSNQLSENLASVLSENETYRIDHYLGKEMVLNLMILRFGNLAFLPLFHREYVNCVRITMKETIGTAGRAGYFDNYGILRDVVQNHLLQLLSLIAMERPASLIDDDVRDEKVKVLKQIKSPDSNDIVIGQYTASEDRSLPGYRDDPMVPEDSLCPTFCSLVLWINSERWQNVPFIIKAGKALEKRTTEIRLQLKEIPGSIFTAAIPNELVILVQPDEAIYLKMVTKKPGLTFEMEETELDLSVKDRFSVERMNDAYERLILDVIRGDKQHFVRTDELQEAWRIFTPLLQELEEKKIKPIPYPYGSKGPKESYDLIAAYYQRYAHSNYTWKAKSS</sequence>
<evidence type="ECO:0000256" key="7">
    <source>
        <dbReference type="RuleBase" id="RU362120"/>
    </source>
</evidence>
<evidence type="ECO:0000256" key="5">
    <source>
        <dbReference type="ARBA" id="ARBA00023002"/>
    </source>
</evidence>
<evidence type="ECO:0000259" key="10">
    <source>
        <dbReference type="Pfam" id="PF02781"/>
    </source>
</evidence>
<gene>
    <name evidence="11" type="primary">G6PD</name>
    <name evidence="11" type="ORF">IE077_002105</name>
</gene>
<accession>A0ABQ7JFW3</accession>
<dbReference type="Pfam" id="PF02781">
    <property type="entry name" value="G6PD_C"/>
    <property type="match status" value="1"/>
</dbReference>
<dbReference type="SUPFAM" id="SSF55347">
    <property type="entry name" value="Glyceraldehyde-3-phosphate dehydrogenase-like, C-terminal domain"/>
    <property type="match status" value="1"/>
</dbReference>
<evidence type="ECO:0000259" key="8">
    <source>
        <dbReference type="Pfam" id="PF00479"/>
    </source>
</evidence>
<dbReference type="PRINTS" id="PR00079">
    <property type="entry name" value="G6PDHDRGNASE"/>
</dbReference>
<evidence type="ECO:0000256" key="1">
    <source>
        <dbReference type="ARBA" id="ARBA00004937"/>
    </source>
</evidence>
<dbReference type="EMBL" id="JADAQX010000015">
    <property type="protein sequence ID" value="KAF8822905.1"/>
    <property type="molecule type" value="Genomic_DNA"/>
</dbReference>
<dbReference type="InterPro" id="IPR001282">
    <property type="entry name" value="G6P_DH"/>
</dbReference>
<evidence type="ECO:0000313" key="11">
    <source>
        <dbReference type="EMBL" id="KAF8822905.1"/>
    </source>
</evidence>
<dbReference type="Pfam" id="PF00479">
    <property type="entry name" value="G6PD_N"/>
    <property type="match status" value="1"/>
</dbReference>
<comment type="similarity">
    <text evidence="2 7">Belongs to the glucose-6-phosphate dehydrogenase family.</text>
</comment>
<evidence type="ECO:0000256" key="6">
    <source>
        <dbReference type="ARBA" id="ARBA00023277"/>
    </source>
</evidence>
<dbReference type="NCBIfam" id="TIGR00871">
    <property type="entry name" value="zwf"/>
    <property type="match status" value="1"/>
</dbReference>
<dbReference type="Gene3D" id="3.30.360.10">
    <property type="entry name" value="Dihydrodipicolinate Reductase, domain 2"/>
    <property type="match status" value="1"/>
</dbReference>
<keyword evidence="4 7" id="KW-0521">NADP</keyword>
<dbReference type="PANTHER" id="PTHR23429:SF0">
    <property type="entry name" value="GLUCOSE-6-PHOSPHATE 1-DEHYDROGENASE"/>
    <property type="match status" value="1"/>
</dbReference>
<dbReference type="Gene3D" id="3.40.50.720">
    <property type="entry name" value="NAD(P)-binding Rossmann-like Domain"/>
    <property type="match status" value="1"/>
</dbReference>
<comment type="pathway">
    <text evidence="1 7">Carbohydrate degradation; pentose phosphate pathway; D-ribulose 5-phosphate from D-glucose 6-phosphate (oxidative stage): step 1/3.</text>
</comment>
<dbReference type="InterPro" id="IPR037171">
    <property type="entry name" value="NagB/RpiA_transferase-like"/>
</dbReference>
<feature type="domain" description="Glucose-6-phosphate dehydrogenase C-terminal" evidence="10">
    <location>
        <begin position="484"/>
        <end position="771"/>
    </location>
</feature>